<dbReference type="GO" id="GO:0003871">
    <property type="term" value="F:5-methyltetrahydropteroyltriglutamate-homocysteine S-methyltransferase activity"/>
    <property type="evidence" value="ECO:0007669"/>
    <property type="project" value="UniProtKB-EC"/>
</dbReference>
<keyword evidence="2" id="KW-0808">Transferase</keyword>
<feature type="compositionally biased region" description="Gly residues" evidence="1">
    <location>
        <begin position="116"/>
        <end position="127"/>
    </location>
</feature>
<feature type="region of interest" description="Disordered" evidence="1">
    <location>
        <begin position="96"/>
        <end position="177"/>
    </location>
</feature>
<feature type="compositionally biased region" description="Basic and acidic residues" evidence="1">
    <location>
        <begin position="1"/>
        <end position="10"/>
    </location>
</feature>
<dbReference type="EMBL" id="CADCTL010000054">
    <property type="protein sequence ID" value="CAA9223450.1"/>
    <property type="molecule type" value="Genomic_DNA"/>
</dbReference>
<feature type="non-terminal residue" evidence="2">
    <location>
        <position position="177"/>
    </location>
</feature>
<gene>
    <name evidence="2" type="ORF">AVDCRST_MAG04-715</name>
</gene>
<protein>
    <submittedName>
        <fullName evidence="2">5-methyltetrahydropteroyltriglutamate--homocystei ne methyltransferase</fullName>
        <ecNumber evidence="2">2.1.1.14</ecNumber>
    </submittedName>
</protein>
<dbReference type="GO" id="GO:0032259">
    <property type="term" value="P:methylation"/>
    <property type="evidence" value="ECO:0007669"/>
    <property type="project" value="UniProtKB-KW"/>
</dbReference>
<proteinExistence type="predicted"/>
<feature type="compositionally biased region" description="Gly residues" evidence="1">
    <location>
        <begin position="135"/>
        <end position="144"/>
    </location>
</feature>
<feature type="compositionally biased region" description="Basic and acidic residues" evidence="1">
    <location>
        <begin position="146"/>
        <end position="163"/>
    </location>
</feature>
<keyword evidence="2" id="KW-0489">Methyltransferase</keyword>
<accession>A0A6J4HJ12</accession>
<name>A0A6J4HJ12_9PROT</name>
<reference evidence="2" key="1">
    <citation type="submission" date="2020-02" db="EMBL/GenBank/DDBJ databases">
        <authorList>
            <person name="Meier V. D."/>
        </authorList>
    </citation>
    <scope>NUCLEOTIDE SEQUENCE</scope>
    <source>
        <strain evidence="2">AVDCRST_MAG04</strain>
    </source>
</reference>
<dbReference type="EC" id="2.1.1.14" evidence="2"/>
<organism evidence="2">
    <name type="scientific">uncultured Acetobacteraceae bacterium</name>
    <dbReference type="NCBI Taxonomy" id="169975"/>
    <lineage>
        <taxon>Bacteria</taxon>
        <taxon>Pseudomonadati</taxon>
        <taxon>Pseudomonadota</taxon>
        <taxon>Alphaproteobacteria</taxon>
        <taxon>Acetobacterales</taxon>
        <taxon>Acetobacteraceae</taxon>
        <taxon>environmental samples</taxon>
    </lineage>
</organism>
<feature type="non-terminal residue" evidence="2">
    <location>
        <position position="1"/>
    </location>
</feature>
<feature type="region of interest" description="Disordered" evidence="1">
    <location>
        <begin position="1"/>
        <end position="30"/>
    </location>
</feature>
<dbReference type="AlphaFoldDB" id="A0A6J4HJ12"/>
<evidence type="ECO:0000313" key="2">
    <source>
        <dbReference type="EMBL" id="CAA9223450.1"/>
    </source>
</evidence>
<sequence>RGGERRDPRPLRRRGRRGAGGRALHAGAAGRGAAIRAGGAGAGAGGHRGPDGGAHLLRLRRDHPRTAFRLLLPAGAVRLPGAAGLDRDGAIAAGHRRLGRLARQDRDPGRPRPLRHGGGNAGDGGGAHPPRAAACGGGQGGGRAGLRHEVPAARGRLRQDAGHGRWRRHCTPGAGGL</sequence>
<evidence type="ECO:0000256" key="1">
    <source>
        <dbReference type="SAM" id="MobiDB-lite"/>
    </source>
</evidence>